<feature type="domain" description="PARP catalytic" evidence="5">
    <location>
        <begin position="1"/>
        <end position="34"/>
    </location>
</feature>
<dbReference type="InterPro" id="IPR022003">
    <property type="entry name" value="RST"/>
</dbReference>
<name>A0A6A6MRT6_HEVBR</name>
<dbReference type="PANTHER" id="PTHR32263:SF12">
    <property type="entry name" value="INACTIVE POLY [ADP-RIBOSE] POLYMERASE SRO4-RELATED"/>
    <property type="match status" value="1"/>
</dbReference>
<dbReference type="InterPro" id="IPR012317">
    <property type="entry name" value="Poly(ADP-ribose)pol_cat_dom"/>
</dbReference>
<comment type="subcellular location">
    <subcellularLocation>
        <location evidence="1">Nucleus</location>
    </subcellularLocation>
</comment>
<dbReference type="InterPro" id="IPR044964">
    <property type="entry name" value="RCD1/SRO1-5"/>
</dbReference>
<dbReference type="GO" id="GO:0003950">
    <property type="term" value="F:NAD+ poly-ADP-ribosyltransferase activity"/>
    <property type="evidence" value="ECO:0007669"/>
    <property type="project" value="InterPro"/>
</dbReference>
<dbReference type="PANTHER" id="PTHR32263">
    <property type="entry name" value="INACTIVE POLY [ADP-RIBOSE] POLYMERASE SRO4-RELATED"/>
    <property type="match status" value="1"/>
</dbReference>
<organism evidence="6 7">
    <name type="scientific">Hevea brasiliensis</name>
    <name type="common">Para rubber tree</name>
    <name type="synonym">Siphonia brasiliensis</name>
    <dbReference type="NCBI Taxonomy" id="3981"/>
    <lineage>
        <taxon>Eukaryota</taxon>
        <taxon>Viridiplantae</taxon>
        <taxon>Streptophyta</taxon>
        <taxon>Embryophyta</taxon>
        <taxon>Tracheophyta</taxon>
        <taxon>Spermatophyta</taxon>
        <taxon>Magnoliopsida</taxon>
        <taxon>eudicotyledons</taxon>
        <taxon>Gunneridae</taxon>
        <taxon>Pentapetalae</taxon>
        <taxon>rosids</taxon>
        <taxon>fabids</taxon>
        <taxon>Malpighiales</taxon>
        <taxon>Euphorbiaceae</taxon>
        <taxon>Crotonoideae</taxon>
        <taxon>Micrandreae</taxon>
        <taxon>Hevea</taxon>
    </lineage>
</organism>
<evidence type="ECO:0000256" key="4">
    <source>
        <dbReference type="ARBA" id="ARBA00023242"/>
    </source>
</evidence>
<proteinExistence type="predicted"/>
<evidence type="ECO:0000256" key="3">
    <source>
        <dbReference type="ARBA" id="ARBA00023016"/>
    </source>
</evidence>
<evidence type="ECO:0000313" key="6">
    <source>
        <dbReference type="EMBL" id="KAF2315924.1"/>
    </source>
</evidence>
<dbReference type="PROSITE" id="PS51059">
    <property type="entry name" value="PARP_CATALYTIC"/>
    <property type="match status" value="1"/>
</dbReference>
<dbReference type="GO" id="GO:0005634">
    <property type="term" value="C:nucleus"/>
    <property type="evidence" value="ECO:0007669"/>
    <property type="project" value="UniProtKB-SubCell"/>
</dbReference>
<protein>
    <recommendedName>
        <fullName evidence="5">PARP catalytic domain-containing protein</fullName>
    </recommendedName>
</protein>
<sequence length="108" mass="12234">MNTHILPEFVVSFKAPYSLKGSLGFQNLEDTNFTMDAISSSYAALSKFLPPTTVGVLAKYHKDHKENIISRQELVQRVRQLVGTSCWLLLSNRLEPRKLKDQAVLSKQ</sequence>
<keyword evidence="3" id="KW-0346">Stress response</keyword>
<dbReference type="EMBL" id="JAAGAX010000005">
    <property type="protein sequence ID" value="KAF2315924.1"/>
    <property type="molecule type" value="Genomic_DNA"/>
</dbReference>
<gene>
    <name evidence="6" type="ORF">GH714_040719</name>
</gene>
<reference evidence="6 7" key="1">
    <citation type="journal article" date="2020" name="Mol. Plant">
        <title>The Chromosome-Based Rubber Tree Genome Provides New Insights into Spurge Genome Evolution and Rubber Biosynthesis.</title>
        <authorList>
            <person name="Liu J."/>
            <person name="Shi C."/>
            <person name="Shi C.C."/>
            <person name="Li W."/>
            <person name="Zhang Q.J."/>
            <person name="Zhang Y."/>
            <person name="Li K."/>
            <person name="Lu H.F."/>
            <person name="Shi C."/>
            <person name="Zhu S.T."/>
            <person name="Xiao Z.Y."/>
            <person name="Nan H."/>
            <person name="Yue Y."/>
            <person name="Zhu X.G."/>
            <person name="Wu Y."/>
            <person name="Hong X.N."/>
            <person name="Fan G.Y."/>
            <person name="Tong Y."/>
            <person name="Zhang D."/>
            <person name="Mao C.L."/>
            <person name="Liu Y.L."/>
            <person name="Hao S.J."/>
            <person name="Liu W.Q."/>
            <person name="Lv M.Q."/>
            <person name="Zhang H.B."/>
            <person name="Liu Y."/>
            <person name="Hu-Tang G.R."/>
            <person name="Wang J.P."/>
            <person name="Wang J.H."/>
            <person name="Sun Y.H."/>
            <person name="Ni S.B."/>
            <person name="Chen W.B."/>
            <person name="Zhang X.C."/>
            <person name="Jiao Y.N."/>
            <person name="Eichler E.E."/>
            <person name="Li G.H."/>
            <person name="Liu X."/>
            <person name="Gao L.Z."/>
        </authorList>
    </citation>
    <scope>NUCLEOTIDE SEQUENCE [LARGE SCALE GENOMIC DNA]</scope>
    <source>
        <strain evidence="7">cv. GT1</strain>
        <tissue evidence="6">Leaf</tissue>
    </source>
</reference>
<keyword evidence="7" id="KW-1185">Reference proteome</keyword>
<evidence type="ECO:0000259" key="5">
    <source>
        <dbReference type="PROSITE" id="PS51059"/>
    </source>
</evidence>
<comment type="caution">
    <text evidence="6">The sequence shown here is derived from an EMBL/GenBank/DDBJ whole genome shotgun (WGS) entry which is preliminary data.</text>
</comment>
<dbReference type="Pfam" id="PF12174">
    <property type="entry name" value="RST"/>
    <property type="match status" value="1"/>
</dbReference>
<evidence type="ECO:0000256" key="2">
    <source>
        <dbReference type="ARBA" id="ARBA00022473"/>
    </source>
</evidence>
<evidence type="ECO:0000256" key="1">
    <source>
        <dbReference type="ARBA" id="ARBA00004123"/>
    </source>
</evidence>
<dbReference type="Proteomes" id="UP000467840">
    <property type="component" value="Chromosome 15"/>
</dbReference>
<evidence type="ECO:0000313" key="7">
    <source>
        <dbReference type="Proteomes" id="UP000467840"/>
    </source>
</evidence>
<keyword evidence="2" id="KW-0217">Developmental protein</keyword>
<dbReference type="AlphaFoldDB" id="A0A6A6MRT6"/>
<keyword evidence="4" id="KW-0539">Nucleus</keyword>
<accession>A0A6A6MRT6</accession>